<evidence type="ECO:0000313" key="3">
    <source>
        <dbReference type="EMBL" id="TLG74326.1"/>
    </source>
</evidence>
<evidence type="ECO:0000259" key="1">
    <source>
        <dbReference type="PROSITE" id="PS51186"/>
    </source>
</evidence>
<dbReference type="EMBL" id="VBWP01000004">
    <property type="protein sequence ID" value="TLG74326.1"/>
    <property type="molecule type" value="Genomic_DNA"/>
</dbReference>
<dbReference type="InterPro" id="IPR000182">
    <property type="entry name" value="GNAT_dom"/>
</dbReference>
<dbReference type="Pfam" id="PF14542">
    <property type="entry name" value="Acetyltransf_CG"/>
    <property type="match status" value="1"/>
</dbReference>
<reference evidence="3 4" key="1">
    <citation type="submission" date="2019-05" db="EMBL/GenBank/DDBJ databases">
        <title>Culicoidintestinum kansasii gen. nov., sp. nov. from the gastrointestinal tract of the biting midge, Culicoides sonorensis.</title>
        <authorList>
            <person name="Neupane S."/>
            <person name="Ghosh A."/>
            <person name="Gunther S."/>
            <person name="Martin K."/>
            <person name="Zurek L."/>
        </authorList>
    </citation>
    <scope>NUCLEOTIDE SEQUENCE [LARGE SCALE GENOMIC DNA]</scope>
    <source>
        <strain evidence="3 4">CS-1</strain>
    </source>
</reference>
<dbReference type="InterPro" id="IPR016181">
    <property type="entry name" value="Acyl_CoA_acyltransferase"/>
</dbReference>
<dbReference type="OrthoDB" id="9793389at2"/>
<dbReference type="PANTHER" id="PTHR31435:SF9">
    <property type="entry name" value="PROTEIN NATD1"/>
    <property type="match status" value="1"/>
</dbReference>
<dbReference type="PROSITE" id="PS51729">
    <property type="entry name" value="GNAT_YJDJ"/>
    <property type="match status" value="1"/>
</dbReference>
<keyword evidence="3" id="KW-0808">Transferase</keyword>
<dbReference type="InterPro" id="IPR031165">
    <property type="entry name" value="GNAT_YJDJ"/>
</dbReference>
<dbReference type="CDD" id="cd04301">
    <property type="entry name" value="NAT_SF"/>
    <property type="match status" value="1"/>
</dbReference>
<gene>
    <name evidence="3" type="ORF">FEZ08_06365</name>
</gene>
<name>A0A5R8QDI3_9FIRM</name>
<dbReference type="InterPro" id="IPR045057">
    <property type="entry name" value="Gcn5-rel_NAT"/>
</dbReference>
<accession>A0A5R8QDI3</accession>
<evidence type="ECO:0000259" key="2">
    <source>
        <dbReference type="PROSITE" id="PS51729"/>
    </source>
</evidence>
<evidence type="ECO:0000313" key="4">
    <source>
        <dbReference type="Proteomes" id="UP000306912"/>
    </source>
</evidence>
<keyword evidence="4" id="KW-1185">Reference proteome</keyword>
<organism evidence="3 4">
    <name type="scientific">Culicoidibacter larvae</name>
    <dbReference type="NCBI Taxonomy" id="2579976"/>
    <lineage>
        <taxon>Bacteria</taxon>
        <taxon>Bacillati</taxon>
        <taxon>Bacillota</taxon>
        <taxon>Culicoidibacteria</taxon>
        <taxon>Culicoidibacterales</taxon>
        <taxon>Culicoidibacteraceae</taxon>
        <taxon>Culicoidibacter</taxon>
    </lineage>
</organism>
<sequence length="93" mass="10806">MENNFKKEFKITERAIELYLDDKGAGSLVYTLENSVFTIESIFVNPLYRGMGLASELVHEAIKFCETNDYKIHPVCSYAVDYFKKHPHQLVQE</sequence>
<dbReference type="GO" id="GO:0016747">
    <property type="term" value="F:acyltransferase activity, transferring groups other than amino-acyl groups"/>
    <property type="evidence" value="ECO:0007669"/>
    <property type="project" value="InterPro"/>
</dbReference>
<dbReference type="Proteomes" id="UP000306912">
    <property type="component" value="Unassembled WGS sequence"/>
</dbReference>
<dbReference type="SUPFAM" id="SSF55729">
    <property type="entry name" value="Acyl-CoA N-acyltransferases (Nat)"/>
    <property type="match status" value="1"/>
</dbReference>
<dbReference type="PANTHER" id="PTHR31435">
    <property type="entry name" value="PROTEIN NATD1"/>
    <property type="match status" value="1"/>
</dbReference>
<dbReference type="RefSeq" id="WP_138190877.1">
    <property type="nucleotide sequence ID" value="NZ_VBWP01000004.1"/>
</dbReference>
<feature type="domain" description="N-acetyltransferase" evidence="2">
    <location>
        <begin position="8"/>
        <end position="93"/>
    </location>
</feature>
<protein>
    <submittedName>
        <fullName evidence="3">N-acetyltransferase</fullName>
    </submittedName>
</protein>
<dbReference type="InParanoid" id="A0A5R8QDI3"/>
<comment type="caution">
    <text evidence="3">The sequence shown here is derived from an EMBL/GenBank/DDBJ whole genome shotgun (WGS) entry which is preliminary data.</text>
</comment>
<dbReference type="Gene3D" id="3.40.630.30">
    <property type="match status" value="1"/>
</dbReference>
<proteinExistence type="predicted"/>
<dbReference type="PROSITE" id="PS51186">
    <property type="entry name" value="GNAT"/>
    <property type="match status" value="1"/>
</dbReference>
<dbReference type="AlphaFoldDB" id="A0A5R8QDI3"/>
<feature type="domain" description="N-acetyltransferase" evidence="1">
    <location>
        <begin position="1"/>
        <end position="93"/>
    </location>
</feature>